<accession>A0A410GGK5</accession>
<comment type="cofactor">
    <cofactor evidence="1">
        <name>Zn(2+)</name>
        <dbReference type="ChEBI" id="CHEBI:29105"/>
    </cofactor>
</comment>
<evidence type="ECO:0000256" key="2">
    <source>
        <dbReference type="ARBA" id="ARBA00022670"/>
    </source>
</evidence>
<dbReference type="SUPFAM" id="SSF48452">
    <property type="entry name" value="TPR-like"/>
    <property type="match status" value="1"/>
</dbReference>
<dbReference type="GO" id="GO:0051603">
    <property type="term" value="P:proteolysis involved in protein catabolic process"/>
    <property type="evidence" value="ECO:0007669"/>
    <property type="project" value="TreeGrafter"/>
</dbReference>
<keyword evidence="6" id="KW-0482">Metalloprotease</keyword>
<dbReference type="Gene3D" id="1.25.40.10">
    <property type="entry name" value="Tetratricopeptide repeat domain"/>
    <property type="match status" value="1"/>
</dbReference>
<dbReference type="Pfam" id="PF01435">
    <property type="entry name" value="Peptidase_M48"/>
    <property type="match status" value="1"/>
</dbReference>
<gene>
    <name evidence="8" type="ORF">CKA81_01275</name>
</gene>
<evidence type="ECO:0000256" key="4">
    <source>
        <dbReference type="ARBA" id="ARBA00022801"/>
    </source>
</evidence>
<dbReference type="AlphaFoldDB" id="A0A410GGK5"/>
<keyword evidence="5" id="KW-0862">Zinc</keyword>
<dbReference type="OrthoDB" id="9810445at2"/>
<protein>
    <submittedName>
        <fullName evidence="8">Peptidase</fullName>
    </submittedName>
</protein>
<name>A0A410GGK5_9BURK</name>
<sequence length="462" mass="50508">MGSASSAELSPALERTLGDAIMEQGRRDPTYISDPDVNQYLTDMGRQLVEHAPSATGQHISVFAIKDAQINAFALPGGYIGINSGLVVSARSESELASVVAHEIGHVVQRHIARGMTQRSQSSGVMMAALAGALLAALAGSGDLAMGVAAFGQAAAIDRQLGFSRQAEQEADRSGFEMMRHAGYDPRGMVRMFEQLGNASRLNEGMGDGGYASTHPLSIQRMSDIQNRVREVATAPRRDADDFWYIRAKLRVAQARDSQALRNAIDKLQLDAQRATGVEQSAAWYGLAYAAWQRKDYAGAGRALNSAREGGRDSAQLASLTISLALDQGEAVRARELADAAWQRWPDSQGIALARAEALQKTGQDQQAVAFLTQLIAQWPELPRLHQLQAQSYERLTNRVDARRSMATYYELTGALPTAVEVLQQARSMSKDFYVQSELDVRIRMLKERLKADRALLERFKS</sequence>
<dbReference type="PANTHER" id="PTHR22726">
    <property type="entry name" value="METALLOENDOPEPTIDASE OMA1"/>
    <property type="match status" value="1"/>
</dbReference>
<dbReference type="InterPro" id="IPR051156">
    <property type="entry name" value="Mito/Outer_Membr_Metalloprot"/>
</dbReference>
<evidence type="ECO:0000313" key="8">
    <source>
        <dbReference type="EMBL" id="QAA95408.1"/>
    </source>
</evidence>
<evidence type="ECO:0000313" key="9">
    <source>
        <dbReference type="Proteomes" id="UP000283474"/>
    </source>
</evidence>
<dbReference type="InterPro" id="IPR001915">
    <property type="entry name" value="Peptidase_M48"/>
</dbReference>
<dbReference type="GO" id="GO:0004222">
    <property type="term" value="F:metalloendopeptidase activity"/>
    <property type="evidence" value="ECO:0007669"/>
    <property type="project" value="InterPro"/>
</dbReference>
<evidence type="ECO:0000259" key="7">
    <source>
        <dbReference type="Pfam" id="PF01435"/>
    </source>
</evidence>
<dbReference type="Proteomes" id="UP000283474">
    <property type="component" value="Chromosome"/>
</dbReference>
<keyword evidence="3" id="KW-0479">Metal-binding</keyword>
<dbReference type="GO" id="GO:0016020">
    <property type="term" value="C:membrane"/>
    <property type="evidence" value="ECO:0007669"/>
    <property type="project" value="TreeGrafter"/>
</dbReference>
<dbReference type="Pfam" id="PF14559">
    <property type="entry name" value="TPR_19"/>
    <property type="match status" value="1"/>
</dbReference>
<feature type="domain" description="Peptidase M48" evidence="7">
    <location>
        <begin position="38"/>
        <end position="228"/>
    </location>
</feature>
<dbReference type="EMBL" id="CP022987">
    <property type="protein sequence ID" value="QAA95408.1"/>
    <property type="molecule type" value="Genomic_DNA"/>
</dbReference>
<dbReference type="KEGG" id="pus:CKA81_01275"/>
<dbReference type="Gene3D" id="3.30.2010.10">
    <property type="entry name" value="Metalloproteases ('zincins'), catalytic domain"/>
    <property type="match status" value="1"/>
</dbReference>
<dbReference type="InterPro" id="IPR011990">
    <property type="entry name" value="TPR-like_helical_dom_sf"/>
</dbReference>
<evidence type="ECO:0000256" key="3">
    <source>
        <dbReference type="ARBA" id="ARBA00022723"/>
    </source>
</evidence>
<organism evidence="8 9">
    <name type="scientific">Pollutimonas thiosulfatoxidans</name>
    <dbReference type="NCBI Taxonomy" id="2028345"/>
    <lineage>
        <taxon>Bacteria</taxon>
        <taxon>Pseudomonadati</taxon>
        <taxon>Pseudomonadota</taxon>
        <taxon>Betaproteobacteria</taxon>
        <taxon>Burkholderiales</taxon>
        <taxon>Alcaligenaceae</taxon>
        <taxon>Pollutimonas</taxon>
    </lineage>
</organism>
<dbReference type="GO" id="GO:0046872">
    <property type="term" value="F:metal ion binding"/>
    <property type="evidence" value="ECO:0007669"/>
    <property type="project" value="UniProtKB-KW"/>
</dbReference>
<evidence type="ECO:0000256" key="5">
    <source>
        <dbReference type="ARBA" id="ARBA00022833"/>
    </source>
</evidence>
<evidence type="ECO:0000256" key="6">
    <source>
        <dbReference type="ARBA" id="ARBA00023049"/>
    </source>
</evidence>
<dbReference type="PANTHER" id="PTHR22726:SF1">
    <property type="entry name" value="METALLOENDOPEPTIDASE OMA1, MITOCHONDRIAL"/>
    <property type="match status" value="1"/>
</dbReference>
<reference evidence="8 9" key="1">
    <citation type="submission" date="2017-08" db="EMBL/GenBank/DDBJ databases">
        <authorList>
            <person name="Park S.-J."/>
            <person name="Kim H."/>
        </authorList>
    </citation>
    <scope>NUCLEOTIDE SEQUENCE [LARGE SCALE GENOMIC DNA]</scope>
    <source>
        <strain evidence="9">ye3</strain>
    </source>
</reference>
<keyword evidence="9" id="KW-1185">Reference proteome</keyword>
<proteinExistence type="predicted"/>
<keyword evidence="2" id="KW-0645">Protease</keyword>
<keyword evidence="4" id="KW-0378">Hydrolase</keyword>
<evidence type="ECO:0000256" key="1">
    <source>
        <dbReference type="ARBA" id="ARBA00001947"/>
    </source>
</evidence>